<dbReference type="InterPro" id="IPR013766">
    <property type="entry name" value="Thioredoxin_domain"/>
</dbReference>
<dbReference type="AlphaFoldDB" id="A0A9N9RRJ3"/>
<feature type="chain" id="PRO_5040157046" description="Thioredoxin domain-containing protein" evidence="3">
    <location>
        <begin position="25"/>
        <end position="265"/>
    </location>
</feature>
<proteinExistence type="inferred from homology"/>
<protein>
    <recommendedName>
        <fullName evidence="4">Thioredoxin domain-containing protein</fullName>
    </recommendedName>
</protein>
<name>A0A9N9RRJ3_9DIPT</name>
<sequence>MKTALAVSILITILNFKLYSCVTSHESEVEEFKYIASPIDLTDQNFTEALKNDNYLVMFYWPKIEISDEMLHTVNLLSEIYNVGSNTNLKIASVDCEENNQTCVDNGIVGKHVEDIFGSFVLKLFKINEINAITYTEDDTYIHYVLEFIKDHLNFPESDNSGVVELTDQNFKDLTLNGSWFVDFYFPWCIHAKNLEPTWNKLPSVLEQNSSVRIGKIDCVEYQKTTCKKYMIRNSPTILWLENGNIIDRYQGQRSVKLFKDYIES</sequence>
<dbReference type="Pfam" id="PF00085">
    <property type="entry name" value="Thioredoxin"/>
    <property type="match status" value="1"/>
</dbReference>
<dbReference type="InterPro" id="IPR051063">
    <property type="entry name" value="PDI"/>
</dbReference>
<evidence type="ECO:0000256" key="2">
    <source>
        <dbReference type="ARBA" id="ARBA00022729"/>
    </source>
</evidence>
<dbReference type="EMBL" id="OU895878">
    <property type="protein sequence ID" value="CAG9802021.1"/>
    <property type="molecule type" value="Genomic_DNA"/>
</dbReference>
<evidence type="ECO:0000259" key="4">
    <source>
        <dbReference type="PROSITE" id="PS51352"/>
    </source>
</evidence>
<comment type="similarity">
    <text evidence="1">Belongs to the protein disulfide isomerase family.</text>
</comment>
<feature type="signal peptide" evidence="3">
    <location>
        <begin position="1"/>
        <end position="24"/>
    </location>
</feature>
<keyword evidence="2 3" id="KW-0732">Signal</keyword>
<keyword evidence="6" id="KW-1185">Reference proteome</keyword>
<dbReference type="Gene3D" id="3.40.30.10">
    <property type="entry name" value="Glutaredoxin"/>
    <property type="match status" value="2"/>
</dbReference>
<gene>
    <name evidence="5" type="ORF">CHIRRI_LOCUS4937</name>
</gene>
<dbReference type="InterPro" id="IPR036249">
    <property type="entry name" value="Thioredoxin-like_sf"/>
</dbReference>
<dbReference type="GO" id="GO:0005783">
    <property type="term" value="C:endoplasmic reticulum"/>
    <property type="evidence" value="ECO:0007669"/>
    <property type="project" value="TreeGrafter"/>
</dbReference>
<evidence type="ECO:0000256" key="3">
    <source>
        <dbReference type="SAM" id="SignalP"/>
    </source>
</evidence>
<dbReference type="GO" id="GO:0006457">
    <property type="term" value="P:protein folding"/>
    <property type="evidence" value="ECO:0007669"/>
    <property type="project" value="TreeGrafter"/>
</dbReference>
<dbReference type="Proteomes" id="UP001153620">
    <property type="component" value="Chromosome 2"/>
</dbReference>
<reference evidence="5" key="2">
    <citation type="submission" date="2022-10" db="EMBL/GenBank/DDBJ databases">
        <authorList>
            <consortium name="ENA_rothamsted_submissions"/>
            <consortium name="culmorum"/>
            <person name="King R."/>
        </authorList>
    </citation>
    <scope>NUCLEOTIDE SEQUENCE</scope>
</reference>
<dbReference type="GO" id="GO:0003756">
    <property type="term" value="F:protein disulfide isomerase activity"/>
    <property type="evidence" value="ECO:0007669"/>
    <property type="project" value="TreeGrafter"/>
</dbReference>
<reference evidence="5" key="1">
    <citation type="submission" date="2022-01" db="EMBL/GenBank/DDBJ databases">
        <authorList>
            <person name="King R."/>
        </authorList>
    </citation>
    <scope>NUCLEOTIDE SEQUENCE</scope>
</reference>
<evidence type="ECO:0000256" key="1">
    <source>
        <dbReference type="ARBA" id="ARBA00006347"/>
    </source>
</evidence>
<accession>A0A9N9RRJ3</accession>
<dbReference type="OrthoDB" id="72053at2759"/>
<organism evidence="5 6">
    <name type="scientific">Chironomus riparius</name>
    <dbReference type="NCBI Taxonomy" id="315576"/>
    <lineage>
        <taxon>Eukaryota</taxon>
        <taxon>Metazoa</taxon>
        <taxon>Ecdysozoa</taxon>
        <taxon>Arthropoda</taxon>
        <taxon>Hexapoda</taxon>
        <taxon>Insecta</taxon>
        <taxon>Pterygota</taxon>
        <taxon>Neoptera</taxon>
        <taxon>Endopterygota</taxon>
        <taxon>Diptera</taxon>
        <taxon>Nematocera</taxon>
        <taxon>Chironomoidea</taxon>
        <taxon>Chironomidae</taxon>
        <taxon>Chironominae</taxon>
        <taxon>Chironomus</taxon>
    </lineage>
</organism>
<evidence type="ECO:0000313" key="5">
    <source>
        <dbReference type="EMBL" id="CAG9802021.1"/>
    </source>
</evidence>
<dbReference type="PANTHER" id="PTHR45672">
    <property type="entry name" value="PROTEIN DISULFIDE-ISOMERASE C17H9.14C-RELATED"/>
    <property type="match status" value="1"/>
</dbReference>
<dbReference type="PROSITE" id="PS51352">
    <property type="entry name" value="THIOREDOXIN_2"/>
    <property type="match status" value="1"/>
</dbReference>
<feature type="domain" description="Thioredoxin" evidence="4">
    <location>
        <begin position="146"/>
        <end position="265"/>
    </location>
</feature>
<evidence type="ECO:0000313" key="6">
    <source>
        <dbReference type="Proteomes" id="UP001153620"/>
    </source>
</evidence>
<dbReference type="PANTHER" id="PTHR45672:SF3">
    <property type="entry name" value="THIOREDOXIN DOMAIN-CONTAINING PROTEIN 5"/>
    <property type="match status" value="1"/>
</dbReference>
<dbReference type="SUPFAM" id="SSF52833">
    <property type="entry name" value="Thioredoxin-like"/>
    <property type="match status" value="2"/>
</dbReference>
<dbReference type="CDD" id="cd02961">
    <property type="entry name" value="PDI_a_family"/>
    <property type="match status" value="2"/>
</dbReference>